<evidence type="ECO:0000313" key="8">
    <source>
        <dbReference type="EMBL" id="GKT04874.1"/>
    </source>
</evidence>
<evidence type="ECO:0000256" key="3">
    <source>
        <dbReference type="ARBA" id="ARBA00022884"/>
    </source>
</evidence>
<dbReference type="PANTHER" id="PTHR11078">
    <property type="entry name" value="N UTILIZATION SUBSTANCE PROTEIN B-RELATED"/>
    <property type="match status" value="1"/>
</dbReference>
<sequence length="143" mass="16186">MDLSRHQIREIAFQVLFAKHANSDADVTALYQQLIDHDEDQPTIVPDYLVTLVNGVLEHQDQLDAKIDAQLANKWSVGRLAYPDLIILRLGLYEMSYSATVPTRVALNEAIELAKEFSDDDSRRFVNGVLSKLFDQADQKNKA</sequence>
<comment type="similarity">
    <text evidence="1 6">Belongs to the NusB family.</text>
</comment>
<comment type="caution">
    <text evidence="8">The sequence shown here is derived from an EMBL/GenBank/DDBJ whole genome shotgun (WGS) entry which is preliminary data.</text>
</comment>
<keyword evidence="4 6" id="KW-0805">Transcription regulation</keyword>
<dbReference type="PANTHER" id="PTHR11078:SF3">
    <property type="entry name" value="ANTITERMINATION NUSB DOMAIN-CONTAINING PROTEIN"/>
    <property type="match status" value="1"/>
</dbReference>
<reference evidence="8 9" key="1">
    <citation type="submission" date="2022-03" db="EMBL/GenBank/DDBJ databases">
        <title>Draft genome sequence of Furfurilactobacillus curtus JCM 31185.</title>
        <authorList>
            <person name="Suzuki S."/>
            <person name="Endo A."/>
            <person name="Kajikawa A."/>
        </authorList>
    </citation>
    <scope>NUCLEOTIDE SEQUENCE [LARGE SCALE GENOMIC DNA]</scope>
    <source>
        <strain evidence="8 9">JCM 31185</strain>
    </source>
</reference>
<keyword evidence="5 6" id="KW-0804">Transcription</keyword>
<dbReference type="NCBIfam" id="TIGR01951">
    <property type="entry name" value="nusB"/>
    <property type="match status" value="1"/>
</dbReference>
<keyword evidence="9" id="KW-1185">Reference proteome</keyword>
<dbReference type="InterPro" id="IPR035926">
    <property type="entry name" value="NusB-like_sf"/>
</dbReference>
<gene>
    <name evidence="6 8" type="primary">nusB</name>
    <name evidence="8" type="ORF">JCM31185_01630</name>
</gene>
<evidence type="ECO:0000256" key="4">
    <source>
        <dbReference type="ARBA" id="ARBA00023015"/>
    </source>
</evidence>
<dbReference type="InterPro" id="IPR006027">
    <property type="entry name" value="NusB_RsmB_TIM44"/>
</dbReference>
<dbReference type="Proteomes" id="UP001628078">
    <property type="component" value="Unassembled WGS sequence"/>
</dbReference>
<protein>
    <recommendedName>
        <fullName evidence="6">Transcription antitermination protein NusB</fullName>
    </recommendedName>
    <alternativeName>
        <fullName evidence="6">Antitermination factor NusB</fullName>
    </alternativeName>
</protein>
<dbReference type="Gene3D" id="1.10.940.10">
    <property type="entry name" value="NusB-like"/>
    <property type="match status" value="1"/>
</dbReference>
<feature type="domain" description="NusB/RsmB/TIM44" evidence="7">
    <location>
        <begin position="6"/>
        <end position="133"/>
    </location>
</feature>
<dbReference type="InterPro" id="IPR011605">
    <property type="entry name" value="NusB_fam"/>
</dbReference>
<evidence type="ECO:0000256" key="2">
    <source>
        <dbReference type="ARBA" id="ARBA00022814"/>
    </source>
</evidence>
<dbReference type="NCBIfam" id="NF001223">
    <property type="entry name" value="PRK00202.1-1"/>
    <property type="match status" value="1"/>
</dbReference>
<evidence type="ECO:0000256" key="1">
    <source>
        <dbReference type="ARBA" id="ARBA00005952"/>
    </source>
</evidence>
<dbReference type="EMBL" id="BQXO01000001">
    <property type="protein sequence ID" value="GKT04874.1"/>
    <property type="molecule type" value="Genomic_DNA"/>
</dbReference>
<dbReference type="RefSeq" id="WP_407882133.1">
    <property type="nucleotide sequence ID" value="NZ_BQXO01000001.1"/>
</dbReference>
<keyword evidence="3 6" id="KW-0694">RNA-binding</keyword>
<evidence type="ECO:0000256" key="5">
    <source>
        <dbReference type="ARBA" id="ARBA00023163"/>
    </source>
</evidence>
<evidence type="ECO:0000259" key="7">
    <source>
        <dbReference type="Pfam" id="PF01029"/>
    </source>
</evidence>
<organism evidence="8 9">
    <name type="scientific">Furfurilactobacillus curtus</name>
    <dbReference type="NCBI Taxonomy" id="1746200"/>
    <lineage>
        <taxon>Bacteria</taxon>
        <taxon>Bacillati</taxon>
        <taxon>Bacillota</taxon>
        <taxon>Bacilli</taxon>
        <taxon>Lactobacillales</taxon>
        <taxon>Lactobacillaceae</taxon>
        <taxon>Furfurilactobacillus</taxon>
    </lineage>
</organism>
<accession>A0ABQ5JNL5</accession>
<keyword evidence="2 6" id="KW-0889">Transcription antitermination</keyword>
<dbReference type="Pfam" id="PF01029">
    <property type="entry name" value="NusB"/>
    <property type="match status" value="1"/>
</dbReference>
<dbReference type="SUPFAM" id="SSF48013">
    <property type="entry name" value="NusB-like"/>
    <property type="match status" value="1"/>
</dbReference>
<evidence type="ECO:0000256" key="6">
    <source>
        <dbReference type="HAMAP-Rule" id="MF_00073"/>
    </source>
</evidence>
<name>A0ABQ5JNL5_9LACO</name>
<comment type="function">
    <text evidence="6">Involved in transcription antitermination. Required for transcription of ribosomal RNA (rRNA) genes. Binds specifically to the boxA antiterminator sequence of the ribosomal RNA (rrn) operons.</text>
</comment>
<evidence type="ECO:0000313" key="9">
    <source>
        <dbReference type="Proteomes" id="UP001628078"/>
    </source>
</evidence>
<proteinExistence type="inferred from homology"/>
<dbReference type="HAMAP" id="MF_00073">
    <property type="entry name" value="NusB"/>
    <property type="match status" value="1"/>
</dbReference>